<feature type="region of interest" description="Disordered" evidence="1">
    <location>
        <begin position="225"/>
        <end position="302"/>
    </location>
</feature>
<dbReference type="PANTHER" id="PTHR48449">
    <property type="entry name" value="DUF1985 DOMAIN-CONTAINING PROTEIN"/>
    <property type="match status" value="1"/>
</dbReference>
<evidence type="ECO:0000256" key="1">
    <source>
        <dbReference type="SAM" id="MobiDB-lite"/>
    </source>
</evidence>
<evidence type="ECO:0000313" key="2">
    <source>
        <dbReference type="EMBL" id="KAK2642325.1"/>
    </source>
</evidence>
<comment type="caution">
    <text evidence="2">The sequence shown here is derived from an EMBL/GenBank/DDBJ whole genome shotgun (WGS) entry which is preliminary data.</text>
</comment>
<reference evidence="2" key="1">
    <citation type="journal article" date="2023" name="Plant J.">
        <title>Genome sequences and population genomics provide insights into the demographic history, inbreeding, and mutation load of two 'living fossil' tree species of Dipteronia.</title>
        <authorList>
            <person name="Feng Y."/>
            <person name="Comes H.P."/>
            <person name="Chen J."/>
            <person name="Zhu S."/>
            <person name="Lu R."/>
            <person name="Zhang X."/>
            <person name="Li P."/>
            <person name="Qiu J."/>
            <person name="Olsen K.M."/>
            <person name="Qiu Y."/>
        </authorList>
    </citation>
    <scope>NUCLEOTIDE SEQUENCE</scope>
    <source>
        <strain evidence="2">KIB01</strain>
    </source>
</reference>
<organism evidence="2 3">
    <name type="scientific">Dipteronia dyeriana</name>
    <dbReference type="NCBI Taxonomy" id="168575"/>
    <lineage>
        <taxon>Eukaryota</taxon>
        <taxon>Viridiplantae</taxon>
        <taxon>Streptophyta</taxon>
        <taxon>Embryophyta</taxon>
        <taxon>Tracheophyta</taxon>
        <taxon>Spermatophyta</taxon>
        <taxon>Magnoliopsida</taxon>
        <taxon>eudicotyledons</taxon>
        <taxon>Gunneridae</taxon>
        <taxon>Pentapetalae</taxon>
        <taxon>rosids</taxon>
        <taxon>malvids</taxon>
        <taxon>Sapindales</taxon>
        <taxon>Sapindaceae</taxon>
        <taxon>Hippocastanoideae</taxon>
        <taxon>Acereae</taxon>
        <taxon>Dipteronia</taxon>
    </lineage>
</organism>
<feature type="compositionally biased region" description="Basic and acidic residues" evidence="1">
    <location>
        <begin position="226"/>
        <end position="275"/>
    </location>
</feature>
<name>A0AAD9TV31_9ROSI</name>
<keyword evidence="3" id="KW-1185">Reference proteome</keyword>
<dbReference type="PANTHER" id="PTHR48449:SF1">
    <property type="entry name" value="DUF1985 DOMAIN-CONTAINING PROTEIN"/>
    <property type="match status" value="1"/>
</dbReference>
<gene>
    <name evidence="2" type="ORF">Ddye_024088</name>
</gene>
<dbReference type="Proteomes" id="UP001280121">
    <property type="component" value="Unassembled WGS sequence"/>
</dbReference>
<proteinExistence type="predicted"/>
<evidence type="ECO:0000313" key="3">
    <source>
        <dbReference type="Proteomes" id="UP001280121"/>
    </source>
</evidence>
<accession>A0AAD9TV31</accession>
<dbReference type="EMBL" id="JANJYI010000007">
    <property type="protein sequence ID" value="KAK2642325.1"/>
    <property type="molecule type" value="Genomic_DNA"/>
</dbReference>
<sequence length="330" mass="38238">MQMENGGDNLVYKHVEDSWFDARVNIYCKLSHLTIISDVMARVGMLGRWEQGVFKQFLGMKKELFSGKLCHILLYRELHYPDVWPDEIWFGVGNRAIRFGKEEFLLVTGLRFGPMLQSVNSLPKAVPGSVYLRYFGGSPTPLKDILGKALHDRRNGRKQNRNYSTQQDLGYNVYGFPWALMYWAIEAIQVLTDLVGKRRRWRTGRGFPRLTRWYYLKKPAHLGNKFNDEESSLRRDDLGDMNDAHEIGDNQHDAHEDEVGDDQHDEAADDVHVAQEDEDGPQQDEVNCIGQEQNRRRSKRLNKGATAVCSPYTAPQMVKDLVYLRWSSRR</sequence>
<protein>
    <submittedName>
        <fullName evidence="2">Uncharacterized protein</fullName>
    </submittedName>
</protein>
<dbReference type="AlphaFoldDB" id="A0AAD9TV31"/>